<dbReference type="InterPro" id="IPR028994">
    <property type="entry name" value="Integrin_alpha_N"/>
</dbReference>
<dbReference type="EMBL" id="CP121687">
    <property type="protein sequence ID" value="WZL71055.1"/>
    <property type="molecule type" value="Genomic_DNA"/>
</dbReference>
<dbReference type="Proteomes" id="UP001486565">
    <property type="component" value="Chromosome"/>
</dbReference>
<name>A0ABZ2Y816_9FIRM</name>
<gene>
    <name evidence="1" type="ORF">QBE51_05895</name>
</gene>
<reference evidence="1 2" key="1">
    <citation type="submission" date="2023-03" db="EMBL/GenBank/DDBJ databases">
        <title>Novel Species.</title>
        <authorList>
            <person name="Ma S."/>
        </authorList>
    </citation>
    <scope>NUCLEOTIDE SEQUENCE [LARGE SCALE GENOMIC DNA]</scope>
    <source>
        <strain evidence="1 2">LIND6LT2</strain>
    </source>
</reference>
<keyword evidence="2" id="KW-1185">Reference proteome</keyword>
<evidence type="ECO:0000313" key="1">
    <source>
        <dbReference type="EMBL" id="WZL71055.1"/>
    </source>
</evidence>
<dbReference type="SUPFAM" id="SSF69318">
    <property type="entry name" value="Integrin alpha N-terminal domain"/>
    <property type="match status" value="1"/>
</dbReference>
<protein>
    <recommendedName>
        <fullName evidence="3">VCBS repeat-containing protein</fullName>
    </recommendedName>
</protein>
<sequence>MKKVYNKFPWICLLLIGLSLFLIISFKKYDSLIDVSLDGQIYSLNFVPGQGYIEYEGTKHPLLSDKSYKLIDIAVGDIDRDGRDNILVLEGEKTSQYGDTLIVYDILAVSNGLQIREIYRNKMSAVRPWKIEVCEIDNDGEMEIFIAVNKATRLYKDIENRPFFFNFKNNILVKKWTGSKLRAPFTDVLFMDLNGNGSDEFIAIEALDEDQFVVSVYYWFGFGFILQGESHIYDRIDSVEAKIIQEEPLIHVNIVENGRIKSVILEPSVDKTQNGIYLLKERGK</sequence>
<accession>A0ABZ2Y816</accession>
<evidence type="ECO:0008006" key="3">
    <source>
        <dbReference type="Google" id="ProtNLM"/>
    </source>
</evidence>
<evidence type="ECO:0000313" key="2">
    <source>
        <dbReference type="Proteomes" id="UP001486565"/>
    </source>
</evidence>
<proteinExistence type="predicted"/>
<organism evidence="1 2">
    <name type="scientific">Defluviitalea saccharophila</name>
    <dbReference type="NCBI Taxonomy" id="879970"/>
    <lineage>
        <taxon>Bacteria</taxon>
        <taxon>Bacillati</taxon>
        <taxon>Bacillota</taxon>
        <taxon>Clostridia</taxon>
        <taxon>Lachnospirales</taxon>
        <taxon>Defluviitaleaceae</taxon>
        <taxon>Defluviitalea</taxon>
    </lineage>
</organism>
<dbReference type="Gene3D" id="2.130.10.130">
    <property type="entry name" value="Integrin alpha, N-terminal"/>
    <property type="match status" value="1"/>
</dbReference>
<dbReference type="RefSeq" id="WP_341878019.1">
    <property type="nucleotide sequence ID" value="NZ_CP121687.1"/>
</dbReference>